<dbReference type="EMBL" id="CADCXW020000003">
    <property type="protein sequence ID" value="CAD1539246.1"/>
    <property type="molecule type" value="Genomic_DNA"/>
</dbReference>
<reference evidence="1" key="1">
    <citation type="submission" date="2020-07" db="EMBL/GenBank/DDBJ databases">
        <authorList>
            <person name="Ferguson B K."/>
        </authorList>
    </citation>
    <scope>NUCLEOTIDE SEQUENCE</scope>
    <source>
        <strain evidence="1">L06</strain>
    </source>
</reference>
<accession>A0A6V7IJ20</accession>
<name>A0A6V7IJ20_9HYME</name>
<protein>
    <submittedName>
        <fullName evidence="1">Uncharacterized protein</fullName>
    </submittedName>
</protein>
<gene>
    <name evidence="1" type="ORF">BBRV_LOCUS25683</name>
</gene>
<evidence type="ECO:0000313" key="1">
    <source>
        <dbReference type="EMBL" id="CAD1539246.1"/>
    </source>
</evidence>
<sequence length="94" mass="10995">MENNDEGRRNLYPGFTQLLNRYDKKSKGPYIVFITFGVPEVNIDKKPKKEMNLGNLHPMAVGKRLRKNDFHIERIKRIGANLTQVSFKNYEKGK</sequence>
<dbReference type="AlphaFoldDB" id="A0A6V7IJ20"/>
<organism evidence="1">
    <name type="scientific">Bracon brevicornis</name>
    <dbReference type="NCBI Taxonomy" id="1563983"/>
    <lineage>
        <taxon>Eukaryota</taxon>
        <taxon>Metazoa</taxon>
        <taxon>Ecdysozoa</taxon>
        <taxon>Arthropoda</taxon>
        <taxon>Hexapoda</taxon>
        <taxon>Insecta</taxon>
        <taxon>Pterygota</taxon>
        <taxon>Neoptera</taxon>
        <taxon>Endopterygota</taxon>
        <taxon>Hymenoptera</taxon>
        <taxon>Apocrita</taxon>
        <taxon>Ichneumonoidea</taxon>
        <taxon>Braconidae</taxon>
        <taxon>Braconinae</taxon>
        <taxon>Bracon</taxon>
    </lineage>
</organism>
<proteinExistence type="predicted"/>